<dbReference type="GO" id="GO:0030244">
    <property type="term" value="P:cellulose biosynthetic process"/>
    <property type="evidence" value="ECO:0007669"/>
    <property type="project" value="InterPro"/>
</dbReference>
<sequence length="492" mass="53382">MGMAQAQARSGQRERAREHAQWLAAHLPQDDRGQQLALLRLWQRIDAPQEARALSQQLLQRHPGDTGVLLHAARLEQSQDRHGQALSHYQQALASAGTEPQERQAIEASIRSIEARRQSWVETGVMRIGKSATPGVSTLRGWQVPAVAWMPRGYDGHHFLHVDQLYLNAGALPSAAGDVASYGQVGAWPAPDYPAAPGTPRARGVNVGVGYRGSGLEWDLGLTGIGFPVTNVVGGIAYGQWREDFAYRVELSRRPLTGSLVSYAGAHDPVTGQVWGGVVATGVSARVSRPWGGSRVALSGSYAALQGRNVQDNTRAQLRASIDRDIWSSAHSALNLGAALSLWRHRRDLSEYSWGHGGYYSPRHYASLSVPLEWGGREGPLTWQVRGALSLSRSSSSGSDYYPGQPQLQASARALGLDPVYGESGSTGFGRSLRAAVEYQFSAAGAVGAMLSVERSAYYAPSQLMMYLRLLLEPVRAPHPDRPRPVQPYADF</sequence>
<dbReference type="Gene3D" id="1.25.40.10">
    <property type="entry name" value="Tetratricopeptide repeat domain"/>
    <property type="match status" value="1"/>
</dbReference>
<accession>A0A2R3QHC5</accession>
<dbReference type="SUPFAM" id="SSF48452">
    <property type="entry name" value="TPR-like"/>
    <property type="match status" value="1"/>
</dbReference>
<feature type="region of interest" description="Disordered" evidence="4">
    <location>
        <begin position="1"/>
        <end position="21"/>
    </location>
</feature>
<evidence type="ECO:0000256" key="3">
    <source>
        <dbReference type="ARBA" id="ARBA00022803"/>
    </source>
</evidence>
<organism evidence="6 7">
    <name type="scientific">Melaminivora suipulveris</name>
    <dbReference type="NCBI Taxonomy" id="2109913"/>
    <lineage>
        <taxon>Bacteria</taxon>
        <taxon>Pseudomonadati</taxon>
        <taxon>Pseudomonadota</taxon>
        <taxon>Betaproteobacteria</taxon>
        <taxon>Burkholderiales</taxon>
        <taxon>Comamonadaceae</taxon>
        <taxon>Melaminivora</taxon>
    </lineage>
</organism>
<evidence type="ECO:0000256" key="1">
    <source>
        <dbReference type="ARBA" id="ARBA00022729"/>
    </source>
</evidence>
<dbReference type="InterPro" id="IPR008410">
    <property type="entry name" value="BCSC_C"/>
</dbReference>
<dbReference type="EMBL" id="CP027667">
    <property type="protein sequence ID" value="AVO51156.1"/>
    <property type="molecule type" value="Genomic_DNA"/>
</dbReference>
<feature type="compositionally biased region" description="Basic and acidic residues" evidence="4">
    <location>
        <begin position="11"/>
        <end position="20"/>
    </location>
</feature>
<dbReference type="InterPro" id="IPR011990">
    <property type="entry name" value="TPR-like_helical_dom_sf"/>
</dbReference>
<dbReference type="KEGG" id="mela:C6568_14455"/>
<evidence type="ECO:0000313" key="6">
    <source>
        <dbReference type="EMBL" id="AVO51156.1"/>
    </source>
</evidence>
<keyword evidence="1" id="KW-0732">Signal</keyword>
<protein>
    <recommendedName>
        <fullName evidence="5">Cellulose synthase operon C C-terminal domain-containing protein</fullName>
    </recommendedName>
</protein>
<reference evidence="6 7" key="1">
    <citation type="submission" date="2018-03" db="EMBL/GenBank/DDBJ databases">
        <title>Genome sequencing of Melaminivora sp.</title>
        <authorList>
            <person name="Kim S.-J."/>
            <person name="Heo J."/>
            <person name="Ahn J.-H."/>
            <person name="Kwon S.-W."/>
        </authorList>
    </citation>
    <scope>NUCLEOTIDE SEQUENCE [LARGE SCALE GENOMIC DNA]</scope>
    <source>
        <strain evidence="6 7">SC2-9</strain>
    </source>
</reference>
<dbReference type="GO" id="GO:0019867">
    <property type="term" value="C:outer membrane"/>
    <property type="evidence" value="ECO:0007669"/>
    <property type="project" value="InterPro"/>
</dbReference>
<evidence type="ECO:0000259" key="5">
    <source>
        <dbReference type="Pfam" id="PF05420"/>
    </source>
</evidence>
<proteinExistence type="predicted"/>
<evidence type="ECO:0000256" key="2">
    <source>
        <dbReference type="ARBA" id="ARBA00022737"/>
    </source>
</evidence>
<name>A0A2R3QHC5_9BURK</name>
<dbReference type="AlphaFoldDB" id="A0A2R3QHC5"/>
<evidence type="ECO:0000313" key="7">
    <source>
        <dbReference type="Proteomes" id="UP000237925"/>
    </source>
</evidence>
<dbReference type="Pfam" id="PF05420">
    <property type="entry name" value="BCSC_C"/>
    <property type="match status" value="1"/>
</dbReference>
<dbReference type="Proteomes" id="UP000237925">
    <property type="component" value="Chromosome"/>
</dbReference>
<keyword evidence="3" id="KW-0802">TPR repeat</keyword>
<keyword evidence="7" id="KW-1185">Reference proteome</keyword>
<evidence type="ECO:0000256" key="4">
    <source>
        <dbReference type="SAM" id="MobiDB-lite"/>
    </source>
</evidence>
<feature type="domain" description="Cellulose synthase operon C C-terminal" evidence="5">
    <location>
        <begin position="137"/>
        <end position="472"/>
    </location>
</feature>
<keyword evidence="2" id="KW-0677">Repeat</keyword>
<gene>
    <name evidence="6" type="ORF">C6568_14455</name>
</gene>